<evidence type="ECO:0000256" key="1">
    <source>
        <dbReference type="ARBA" id="ARBA00001947"/>
    </source>
</evidence>
<comment type="caution">
    <text evidence="7">The sequence shown here is derived from an EMBL/GenBank/DDBJ whole genome shotgun (WGS) entry which is preliminary data.</text>
</comment>
<comment type="similarity">
    <text evidence="2">Belongs to the DODA-type extradiol aromatic ring-opening dioxygenase family.</text>
</comment>
<comment type="cofactor">
    <cofactor evidence="1">
        <name>Zn(2+)</name>
        <dbReference type="ChEBI" id="CHEBI:29105"/>
    </cofactor>
</comment>
<dbReference type="Gene3D" id="3.40.830.10">
    <property type="entry name" value="LigB-like"/>
    <property type="match status" value="1"/>
</dbReference>
<keyword evidence="5" id="KW-0560">Oxidoreductase</keyword>
<dbReference type="EMBL" id="SWCO01000004">
    <property type="protein sequence ID" value="TKB03624.1"/>
    <property type="molecule type" value="Genomic_DNA"/>
</dbReference>
<keyword evidence="7" id="KW-0223">Dioxygenase</keyword>
<dbReference type="InterPro" id="IPR004183">
    <property type="entry name" value="Xdiol_dOase_suB"/>
</dbReference>
<dbReference type="AlphaFoldDB" id="A0A4U0ZG97"/>
<reference evidence="7 8" key="1">
    <citation type="submission" date="2019-04" db="EMBL/GenBank/DDBJ databases">
        <title>Alteromonas portus sp. nov., an alginate lyase-excreting marine bacterium.</title>
        <authorList>
            <person name="Huang H."/>
            <person name="Mo K."/>
            <person name="Bao S."/>
        </authorList>
    </citation>
    <scope>NUCLEOTIDE SEQUENCE [LARGE SCALE GENOMIC DNA]</scope>
    <source>
        <strain evidence="7 8">HB161718</strain>
    </source>
</reference>
<accession>A0A4U0ZG97</accession>
<keyword evidence="4" id="KW-0862">Zinc</keyword>
<proteinExistence type="inferred from homology"/>
<dbReference type="PIRSF" id="PIRSF006157">
    <property type="entry name" value="Doxgns_DODA"/>
    <property type="match status" value="1"/>
</dbReference>
<name>A0A4U0ZG97_9ALTE</name>
<dbReference type="Proteomes" id="UP000305471">
    <property type="component" value="Unassembled WGS sequence"/>
</dbReference>
<evidence type="ECO:0000313" key="8">
    <source>
        <dbReference type="Proteomes" id="UP000305471"/>
    </source>
</evidence>
<organism evidence="7 8">
    <name type="scientific">Alteromonas portus</name>
    <dbReference type="NCBI Taxonomy" id="2565549"/>
    <lineage>
        <taxon>Bacteria</taxon>
        <taxon>Pseudomonadati</taxon>
        <taxon>Pseudomonadota</taxon>
        <taxon>Gammaproteobacteria</taxon>
        <taxon>Alteromonadales</taxon>
        <taxon>Alteromonadaceae</taxon>
        <taxon>Alteromonas/Salinimonas group</taxon>
        <taxon>Alteromonas</taxon>
    </lineage>
</organism>
<dbReference type="PANTHER" id="PTHR30096">
    <property type="entry name" value="4,5-DOPA DIOXYGENASE EXTRADIOL-LIKE PROTEIN"/>
    <property type="match status" value="1"/>
</dbReference>
<dbReference type="OrthoDB" id="9790889at2"/>
<dbReference type="GO" id="GO:0008270">
    <property type="term" value="F:zinc ion binding"/>
    <property type="evidence" value="ECO:0007669"/>
    <property type="project" value="InterPro"/>
</dbReference>
<dbReference type="PANTHER" id="PTHR30096:SF0">
    <property type="entry name" value="4,5-DOPA DIOXYGENASE EXTRADIOL-LIKE PROTEIN"/>
    <property type="match status" value="1"/>
</dbReference>
<keyword evidence="3" id="KW-0479">Metal-binding</keyword>
<evidence type="ECO:0000256" key="2">
    <source>
        <dbReference type="ARBA" id="ARBA00007581"/>
    </source>
</evidence>
<protein>
    <submittedName>
        <fullName evidence="7">Dioxygenase</fullName>
    </submittedName>
</protein>
<evidence type="ECO:0000313" key="7">
    <source>
        <dbReference type="EMBL" id="TKB03624.1"/>
    </source>
</evidence>
<dbReference type="Pfam" id="PF02900">
    <property type="entry name" value="LigB"/>
    <property type="match status" value="1"/>
</dbReference>
<dbReference type="GO" id="GO:0008198">
    <property type="term" value="F:ferrous iron binding"/>
    <property type="evidence" value="ECO:0007669"/>
    <property type="project" value="InterPro"/>
</dbReference>
<gene>
    <name evidence="7" type="ORF">E5672_07665</name>
</gene>
<dbReference type="GO" id="GO:0016702">
    <property type="term" value="F:oxidoreductase activity, acting on single donors with incorporation of molecular oxygen, incorporation of two atoms of oxygen"/>
    <property type="evidence" value="ECO:0007669"/>
    <property type="project" value="UniProtKB-ARBA"/>
</dbReference>
<dbReference type="InterPro" id="IPR014436">
    <property type="entry name" value="Extradiol_dOase_DODA"/>
</dbReference>
<evidence type="ECO:0000259" key="6">
    <source>
        <dbReference type="Pfam" id="PF02900"/>
    </source>
</evidence>
<dbReference type="RefSeq" id="WP_136781662.1">
    <property type="nucleotide sequence ID" value="NZ_SWCO01000004.1"/>
</dbReference>
<dbReference type="CDD" id="cd07363">
    <property type="entry name" value="45_DOPA_Dioxygenase"/>
    <property type="match status" value="1"/>
</dbReference>
<dbReference type="SUPFAM" id="SSF53213">
    <property type="entry name" value="LigB-like"/>
    <property type="match status" value="1"/>
</dbReference>
<sequence>MKQPIEIKTPLPVQMSTAYISHGGGPLPLLEMQTKGDANSPQYHKEMIEALKTLSADFPRPDVIIVISAHWEETEVSVTTHPEPPLVYDYYGFSQEAYSLKYPAKGEVSLATMLLKRLTEQGIAVREDRARGFDHGMFIPLSIMYPNADVPCIQVSITSDLNTEKHVVLGEAIRKAVERGIEPVNSNAKNEVNILVLGSGSSFHNMQGFFDSSDDAIRKATRFNNWLQTTMQTSAYSENERKARLVEWYSAPDARYAHPREEHLLPLHVCYGVNNRAADKAMSLTLLTKPASMFVWSD</sequence>
<evidence type="ECO:0000256" key="4">
    <source>
        <dbReference type="ARBA" id="ARBA00022833"/>
    </source>
</evidence>
<evidence type="ECO:0000256" key="3">
    <source>
        <dbReference type="ARBA" id="ARBA00022723"/>
    </source>
</evidence>
<keyword evidence="8" id="KW-1185">Reference proteome</keyword>
<feature type="domain" description="Extradiol ring-cleavage dioxygenase class III enzyme subunit B" evidence="6">
    <location>
        <begin position="18"/>
        <end position="277"/>
    </location>
</feature>
<evidence type="ECO:0000256" key="5">
    <source>
        <dbReference type="ARBA" id="ARBA00023002"/>
    </source>
</evidence>